<reference evidence="2" key="1">
    <citation type="journal article" date="2020" name="Stud. Mycol.">
        <title>101 Dothideomycetes genomes: a test case for predicting lifestyles and emergence of pathogens.</title>
        <authorList>
            <person name="Haridas S."/>
            <person name="Albert R."/>
            <person name="Binder M."/>
            <person name="Bloem J."/>
            <person name="Labutti K."/>
            <person name="Salamov A."/>
            <person name="Andreopoulos B."/>
            <person name="Baker S."/>
            <person name="Barry K."/>
            <person name="Bills G."/>
            <person name="Bluhm B."/>
            <person name="Cannon C."/>
            <person name="Castanera R."/>
            <person name="Culley D."/>
            <person name="Daum C."/>
            <person name="Ezra D."/>
            <person name="Gonzalez J."/>
            <person name="Henrissat B."/>
            <person name="Kuo A."/>
            <person name="Liang C."/>
            <person name="Lipzen A."/>
            <person name="Lutzoni F."/>
            <person name="Magnuson J."/>
            <person name="Mondo S."/>
            <person name="Nolan M."/>
            <person name="Ohm R."/>
            <person name="Pangilinan J."/>
            <person name="Park H.-J."/>
            <person name="Ramirez L."/>
            <person name="Alfaro M."/>
            <person name="Sun H."/>
            <person name="Tritt A."/>
            <person name="Yoshinaga Y."/>
            <person name="Zwiers L.-H."/>
            <person name="Turgeon B."/>
            <person name="Goodwin S."/>
            <person name="Spatafora J."/>
            <person name="Crous P."/>
            <person name="Grigoriev I."/>
        </authorList>
    </citation>
    <scope>NUCLEOTIDE SEQUENCE</scope>
    <source>
        <strain evidence="2">CBS 116435</strain>
    </source>
</reference>
<dbReference type="GO" id="GO:0008418">
    <property type="term" value="F:protein-N-terminal asparagine amidohydrolase activity"/>
    <property type="evidence" value="ECO:0007669"/>
    <property type="project" value="InterPro"/>
</dbReference>
<feature type="domain" description="CN hydrolase" evidence="1">
    <location>
        <begin position="1"/>
        <end position="315"/>
    </location>
</feature>
<gene>
    <name evidence="2" type="ORF">K431DRAFT_250851</name>
</gene>
<dbReference type="PANTHER" id="PTHR11750">
    <property type="entry name" value="PROTEIN N-TERMINAL AMIDASE"/>
    <property type="match status" value="1"/>
</dbReference>
<dbReference type="EMBL" id="MU003809">
    <property type="protein sequence ID" value="KAF2719568.1"/>
    <property type="molecule type" value="Genomic_DNA"/>
</dbReference>
<evidence type="ECO:0000313" key="2">
    <source>
        <dbReference type="EMBL" id="KAF2719568.1"/>
    </source>
</evidence>
<comment type="caution">
    <text evidence="2">The sequence shown here is derived from an EMBL/GenBank/DDBJ whole genome shotgun (WGS) entry which is preliminary data.</text>
</comment>
<dbReference type="SUPFAM" id="SSF56317">
    <property type="entry name" value="Carbon-nitrogen hydrolase"/>
    <property type="match status" value="1"/>
</dbReference>
<name>A0A9P4Q2V2_9PEZI</name>
<dbReference type="Gene3D" id="3.60.110.10">
    <property type="entry name" value="Carbon-nitrogen hydrolase"/>
    <property type="match status" value="1"/>
</dbReference>
<dbReference type="InterPro" id="IPR003010">
    <property type="entry name" value="C-N_Hydrolase"/>
</dbReference>
<dbReference type="InterPro" id="IPR036526">
    <property type="entry name" value="C-N_Hydrolase_sf"/>
</dbReference>
<accession>A0A9P4Q2V2</accession>
<dbReference type="Proteomes" id="UP000799441">
    <property type="component" value="Unassembled WGS sequence"/>
</dbReference>
<protein>
    <submittedName>
        <fullName evidence="2">N-terminal asparagine amidohydrolase-like protein</fullName>
    </submittedName>
</protein>
<dbReference type="GO" id="GO:0070773">
    <property type="term" value="F:protein-N-terminal glutamine amidohydrolase activity"/>
    <property type="evidence" value="ECO:0007669"/>
    <property type="project" value="InterPro"/>
</dbReference>
<dbReference type="GO" id="GO:0030163">
    <property type="term" value="P:protein catabolic process"/>
    <property type="evidence" value="ECO:0007669"/>
    <property type="project" value="TreeGrafter"/>
</dbReference>
<evidence type="ECO:0000313" key="3">
    <source>
        <dbReference type="Proteomes" id="UP000799441"/>
    </source>
</evidence>
<organism evidence="2 3">
    <name type="scientific">Polychaeton citri CBS 116435</name>
    <dbReference type="NCBI Taxonomy" id="1314669"/>
    <lineage>
        <taxon>Eukaryota</taxon>
        <taxon>Fungi</taxon>
        <taxon>Dikarya</taxon>
        <taxon>Ascomycota</taxon>
        <taxon>Pezizomycotina</taxon>
        <taxon>Dothideomycetes</taxon>
        <taxon>Dothideomycetidae</taxon>
        <taxon>Capnodiales</taxon>
        <taxon>Capnodiaceae</taxon>
        <taxon>Polychaeton</taxon>
    </lineage>
</organism>
<dbReference type="PANTHER" id="PTHR11750:SF26">
    <property type="entry name" value="PROTEIN N-TERMINAL AMIDASE"/>
    <property type="match status" value="1"/>
</dbReference>
<dbReference type="InterPro" id="IPR039703">
    <property type="entry name" value="Nta1"/>
</dbReference>
<dbReference type="Pfam" id="PF00795">
    <property type="entry name" value="CN_hydrolase"/>
    <property type="match status" value="1"/>
</dbReference>
<sequence length="324" mass="35905">MRIATLQFAPSLGQVQDNIKRANDILDSSRPTHLDLLVLPELAFAGYNFANSEAIAPYLEPNTAPPAQPRLASLGPSVRWAIDTAERLGCHVTVGYPETTTASEGSRRNYNSSVTVNPAGRVVANYRKSFLYYTDETWADEGTASSEQQRGAFLCTQLPNLCNAPVGFGICMDMNPYRFMAPWTDYEFATAMVEDGARLVVMSMAWLTRLLPEELREKGDEPDMETLVYWLERFHPLARAAPVEPVVVVLCNRCGTETNKIGGSIEVENGVTEVEGSRVCYAGSSCVIRFHGAKVEILDRLGKSEERLLQVDTTEPAKYMLRHS</sequence>
<evidence type="ECO:0000259" key="1">
    <source>
        <dbReference type="PROSITE" id="PS50263"/>
    </source>
</evidence>
<dbReference type="PROSITE" id="PS50263">
    <property type="entry name" value="CN_HYDROLASE"/>
    <property type="match status" value="1"/>
</dbReference>
<proteinExistence type="predicted"/>
<keyword evidence="3" id="KW-1185">Reference proteome</keyword>
<dbReference type="AlphaFoldDB" id="A0A9P4Q2V2"/>
<dbReference type="OrthoDB" id="201515at2759"/>